<organism evidence="2 3">
    <name type="scientific">Marinobacter subterrani</name>
    <dbReference type="NCBI Taxonomy" id="1658765"/>
    <lineage>
        <taxon>Bacteria</taxon>
        <taxon>Pseudomonadati</taxon>
        <taxon>Pseudomonadota</taxon>
        <taxon>Gammaproteobacteria</taxon>
        <taxon>Pseudomonadales</taxon>
        <taxon>Marinobacteraceae</taxon>
        <taxon>Marinobacter</taxon>
    </lineage>
</organism>
<dbReference type="Proteomes" id="UP000036102">
    <property type="component" value="Unassembled WGS sequence"/>
</dbReference>
<dbReference type="GO" id="GO:0003676">
    <property type="term" value="F:nucleic acid binding"/>
    <property type="evidence" value="ECO:0007669"/>
    <property type="project" value="InterPro"/>
</dbReference>
<dbReference type="GO" id="GO:0004519">
    <property type="term" value="F:endonuclease activity"/>
    <property type="evidence" value="ECO:0007669"/>
    <property type="project" value="UniProtKB-KW"/>
</dbReference>
<dbReference type="InterPro" id="IPR002711">
    <property type="entry name" value="HNH"/>
</dbReference>
<accession>A0A0J7JF27</accession>
<evidence type="ECO:0000313" key="3">
    <source>
        <dbReference type="Proteomes" id="UP000036102"/>
    </source>
</evidence>
<keyword evidence="2" id="KW-0255">Endonuclease</keyword>
<dbReference type="RefSeq" id="WP_048496368.1">
    <property type="nucleotide sequence ID" value="NZ_LFBU01000001.1"/>
</dbReference>
<gene>
    <name evidence="2" type="ORF">Msub_12599</name>
</gene>
<dbReference type="GO" id="GO:0008270">
    <property type="term" value="F:zinc ion binding"/>
    <property type="evidence" value="ECO:0007669"/>
    <property type="project" value="InterPro"/>
</dbReference>
<dbReference type="CDD" id="cd00085">
    <property type="entry name" value="HNHc"/>
    <property type="match status" value="1"/>
</dbReference>
<dbReference type="Pfam" id="PF01844">
    <property type="entry name" value="HNH"/>
    <property type="match status" value="1"/>
</dbReference>
<keyword evidence="2" id="KW-0378">Hydrolase</keyword>
<proteinExistence type="predicted"/>
<sequence length="280" mass="31032">MHLKARDLEQSVSLETGLAFEAASGVDQEKQSWFELWPRDVSRDHAFCIRAALDWRRIRIGFQPGKFAGELLERMSHADEIGRSAFRSILADCEARGAEIDYRINGKPYHLTSDEPWGQPWSRFALHLSKGQLELGVEDGEADADIVCRWTGRFAAAVTAILPLEEAGSSDEEMRGYPEGALTTVQANRFERDRRNRAAAIAIHGTSCLACGIEMGSVYGGVAQGFIEIHHVTPVSQLGAGYLIDPAKDLVPLCPNCHAVAHRRSPPFSVDEIRHLIDNR</sequence>
<keyword evidence="2" id="KW-0540">Nuclease</keyword>
<dbReference type="OrthoDB" id="9802640at2"/>
<evidence type="ECO:0000313" key="2">
    <source>
        <dbReference type="EMBL" id="KMQ76386.1"/>
    </source>
</evidence>
<reference evidence="2 3" key="1">
    <citation type="submission" date="2015-06" db="EMBL/GenBank/DDBJ databases">
        <title>Marinobacter subterrani, a genetically tractable neutrophilic iron-oxidizing strain isolated from the Soudan Iron Mine.</title>
        <authorList>
            <person name="Bonis B.M."/>
            <person name="Gralnick J.A."/>
        </authorList>
    </citation>
    <scope>NUCLEOTIDE SEQUENCE [LARGE SCALE GENOMIC DNA]</scope>
    <source>
        <strain evidence="2 3">JG233</strain>
    </source>
</reference>
<protein>
    <submittedName>
        <fullName evidence="2">HNH endonuclease</fullName>
    </submittedName>
</protein>
<dbReference type="STRING" id="1658765.Msub_12599"/>
<name>A0A0J7JF27_9GAMM</name>
<comment type="caution">
    <text evidence="2">The sequence shown here is derived from an EMBL/GenBank/DDBJ whole genome shotgun (WGS) entry which is preliminary data.</text>
</comment>
<dbReference type="InterPro" id="IPR003615">
    <property type="entry name" value="HNH_nuc"/>
</dbReference>
<feature type="domain" description="HNH" evidence="1">
    <location>
        <begin position="208"/>
        <end position="263"/>
    </location>
</feature>
<dbReference type="EMBL" id="LFBU01000001">
    <property type="protein sequence ID" value="KMQ76386.1"/>
    <property type="molecule type" value="Genomic_DNA"/>
</dbReference>
<evidence type="ECO:0000259" key="1">
    <source>
        <dbReference type="Pfam" id="PF01844"/>
    </source>
</evidence>
<keyword evidence="3" id="KW-1185">Reference proteome</keyword>
<dbReference type="PATRIC" id="fig|1658765.3.peg.2618"/>
<dbReference type="AlphaFoldDB" id="A0A0J7JF27"/>
<dbReference type="Gene3D" id="1.10.30.50">
    <property type="match status" value="1"/>
</dbReference>